<comment type="caution">
    <text evidence="10">The sequence shown here is derived from an EMBL/GenBank/DDBJ whole genome shotgun (WGS) entry which is preliminary data.</text>
</comment>
<feature type="transmembrane region" description="Helical" evidence="8">
    <location>
        <begin position="164"/>
        <end position="185"/>
    </location>
</feature>
<evidence type="ECO:0000256" key="6">
    <source>
        <dbReference type="ARBA" id="ARBA00037968"/>
    </source>
</evidence>
<dbReference type="EMBL" id="MU866638">
    <property type="protein sequence ID" value="KAK4171116.1"/>
    <property type="molecule type" value="Genomic_DNA"/>
</dbReference>
<dbReference type="InterPro" id="IPR011701">
    <property type="entry name" value="MFS"/>
</dbReference>
<keyword evidence="11" id="KW-1185">Reference proteome</keyword>
<dbReference type="PROSITE" id="PS50850">
    <property type="entry name" value="MFS"/>
    <property type="match status" value="1"/>
</dbReference>
<feature type="transmembrane region" description="Helical" evidence="8">
    <location>
        <begin position="197"/>
        <end position="216"/>
    </location>
</feature>
<keyword evidence="4 8" id="KW-1133">Transmembrane helix</keyword>
<sequence>MSITGKPVPIQGPATATATATADEITPAPTANAITDKATTFLQAHAQTDTSFTYEEERHVLRRIDTRILPLLLGAYFFQQLDKSSLSYVSIFGITEDAKLVGQQYSWLGSILYIAQLVMQPLAAFILVKFPNGKVIATAIFLWGSSQAIMAACTNFQSLLGLRFMLGSFEAMIAPSCIAVTQMWWRRSEQTLRTSYWNAMNGITAIVGSLFTYGLGHIESEVMFKYQIIFLFCGLLTVVYAVVVLTFMPDSPMEAKYLTEREKVIAVERLRANQMGVSSGKWRWDHVWESLLDLKTWCWFVIIVAISGGIGTFGSLIVKSFGYTKFEAILFNIPFGAIQFIVIIASGWVATRFKHKGLTIAGVCVLPIVGTIIMLTVPREQKGVLLFGYYLVSCMAAITPLIYAWQAQNTGGDTKKKCTSGMVFIGMCTGNIIGPLLYSVDHAPLYRPGLISNLIMLVLVAALAILIPFYLMFLNRRHAKRREELGKNAVLVDESMIGKGQMESGKAAELEDGGTNTKPKALEEDNALRDMTDVKNEDFIYVY</sequence>
<accession>A0AAN6VXC5</accession>
<dbReference type="PANTHER" id="PTHR43791">
    <property type="entry name" value="PERMEASE-RELATED"/>
    <property type="match status" value="1"/>
</dbReference>
<keyword evidence="5 8" id="KW-0472">Membrane</keyword>
<comment type="similarity">
    <text evidence="6">Belongs to the major facilitator superfamily. Allantoate permease family.</text>
</comment>
<reference evidence="10" key="2">
    <citation type="submission" date="2023-05" db="EMBL/GenBank/DDBJ databases">
        <authorList>
            <consortium name="Lawrence Berkeley National Laboratory"/>
            <person name="Steindorff A."/>
            <person name="Hensen N."/>
            <person name="Bonometti L."/>
            <person name="Westerberg I."/>
            <person name="Brannstrom I.O."/>
            <person name="Guillou S."/>
            <person name="Cros-Aarteil S."/>
            <person name="Calhoun S."/>
            <person name="Haridas S."/>
            <person name="Kuo A."/>
            <person name="Mondo S."/>
            <person name="Pangilinan J."/>
            <person name="Riley R."/>
            <person name="Labutti K."/>
            <person name="Andreopoulos B."/>
            <person name="Lipzen A."/>
            <person name="Chen C."/>
            <person name="Yanf M."/>
            <person name="Daum C."/>
            <person name="Ng V."/>
            <person name="Clum A."/>
            <person name="Ohm R."/>
            <person name="Martin F."/>
            <person name="Silar P."/>
            <person name="Natvig D."/>
            <person name="Lalanne C."/>
            <person name="Gautier V."/>
            <person name="Ament-Velasquez S.L."/>
            <person name="Kruys A."/>
            <person name="Hutchinson M.I."/>
            <person name="Powell A.J."/>
            <person name="Barry K."/>
            <person name="Miller A.N."/>
            <person name="Grigoriev I.V."/>
            <person name="Debuchy R."/>
            <person name="Gladieux P."/>
            <person name="Thoren M.H."/>
            <person name="Johannesson H."/>
        </authorList>
    </citation>
    <scope>NUCLEOTIDE SEQUENCE</scope>
    <source>
        <strain evidence="10">CBS 892.96</strain>
    </source>
</reference>
<dbReference type="SUPFAM" id="SSF103473">
    <property type="entry name" value="MFS general substrate transporter"/>
    <property type="match status" value="1"/>
</dbReference>
<evidence type="ECO:0000313" key="10">
    <source>
        <dbReference type="EMBL" id="KAK4171116.1"/>
    </source>
</evidence>
<evidence type="ECO:0000256" key="7">
    <source>
        <dbReference type="SAM" id="MobiDB-lite"/>
    </source>
</evidence>
<feature type="compositionally biased region" description="Low complexity" evidence="7">
    <location>
        <begin position="13"/>
        <end position="22"/>
    </location>
</feature>
<dbReference type="Gene3D" id="1.20.1250.20">
    <property type="entry name" value="MFS general substrate transporter like domains"/>
    <property type="match status" value="2"/>
</dbReference>
<dbReference type="InterPro" id="IPR020846">
    <property type="entry name" value="MFS_dom"/>
</dbReference>
<protein>
    <submittedName>
        <fullName evidence="10">Major facilitator superfamily domain-containing protein</fullName>
    </submittedName>
</protein>
<keyword evidence="3 8" id="KW-0812">Transmembrane</keyword>
<evidence type="ECO:0000313" key="11">
    <source>
        <dbReference type="Proteomes" id="UP001302321"/>
    </source>
</evidence>
<feature type="transmembrane region" description="Helical" evidence="8">
    <location>
        <begin position="383"/>
        <end position="406"/>
    </location>
</feature>
<name>A0AAN6VXC5_9PEZI</name>
<evidence type="ECO:0000256" key="2">
    <source>
        <dbReference type="ARBA" id="ARBA00022448"/>
    </source>
</evidence>
<feature type="transmembrane region" description="Helical" evidence="8">
    <location>
        <begin position="357"/>
        <end position="377"/>
    </location>
</feature>
<evidence type="ECO:0000256" key="1">
    <source>
        <dbReference type="ARBA" id="ARBA00004141"/>
    </source>
</evidence>
<feature type="region of interest" description="Disordered" evidence="7">
    <location>
        <begin position="502"/>
        <end position="521"/>
    </location>
</feature>
<evidence type="ECO:0000256" key="5">
    <source>
        <dbReference type="ARBA" id="ARBA00023136"/>
    </source>
</evidence>
<feature type="transmembrane region" description="Helical" evidence="8">
    <location>
        <begin position="450"/>
        <end position="473"/>
    </location>
</feature>
<dbReference type="Pfam" id="PF07690">
    <property type="entry name" value="MFS_1"/>
    <property type="match status" value="1"/>
</dbReference>
<reference evidence="10" key="1">
    <citation type="journal article" date="2023" name="Mol. Phylogenet. Evol.">
        <title>Genome-scale phylogeny and comparative genomics of the fungal order Sordariales.</title>
        <authorList>
            <person name="Hensen N."/>
            <person name="Bonometti L."/>
            <person name="Westerberg I."/>
            <person name="Brannstrom I.O."/>
            <person name="Guillou S."/>
            <person name="Cros-Aarteil S."/>
            <person name="Calhoun S."/>
            <person name="Haridas S."/>
            <person name="Kuo A."/>
            <person name="Mondo S."/>
            <person name="Pangilinan J."/>
            <person name="Riley R."/>
            <person name="LaButti K."/>
            <person name="Andreopoulos B."/>
            <person name="Lipzen A."/>
            <person name="Chen C."/>
            <person name="Yan M."/>
            <person name="Daum C."/>
            <person name="Ng V."/>
            <person name="Clum A."/>
            <person name="Steindorff A."/>
            <person name="Ohm R.A."/>
            <person name="Martin F."/>
            <person name="Silar P."/>
            <person name="Natvig D.O."/>
            <person name="Lalanne C."/>
            <person name="Gautier V."/>
            <person name="Ament-Velasquez S.L."/>
            <person name="Kruys A."/>
            <person name="Hutchinson M.I."/>
            <person name="Powell A.J."/>
            <person name="Barry K."/>
            <person name="Miller A.N."/>
            <person name="Grigoriev I.V."/>
            <person name="Debuchy R."/>
            <person name="Gladieux P."/>
            <person name="Hiltunen Thoren M."/>
            <person name="Johannesson H."/>
        </authorList>
    </citation>
    <scope>NUCLEOTIDE SEQUENCE</scope>
    <source>
        <strain evidence="10">CBS 892.96</strain>
    </source>
</reference>
<dbReference type="GO" id="GO:0016020">
    <property type="term" value="C:membrane"/>
    <property type="evidence" value="ECO:0007669"/>
    <property type="project" value="UniProtKB-SubCell"/>
</dbReference>
<dbReference type="GO" id="GO:0022857">
    <property type="term" value="F:transmembrane transporter activity"/>
    <property type="evidence" value="ECO:0007669"/>
    <property type="project" value="InterPro"/>
</dbReference>
<dbReference type="AlphaFoldDB" id="A0AAN6VXC5"/>
<gene>
    <name evidence="10" type="ORF">QBC36DRAFT_200014</name>
</gene>
<proteinExistence type="inferred from homology"/>
<dbReference type="PANTHER" id="PTHR43791:SF73">
    <property type="entry name" value="TRANSPORTER, PUTATIVE-RELATED"/>
    <property type="match status" value="1"/>
</dbReference>
<feature type="transmembrane region" description="Helical" evidence="8">
    <location>
        <begin position="297"/>
        <end position="317"/>
    </location>
</feature>
<feature type="region of interest" description="Disordered" evidence="7">
    <location>
        <begin position="1"/>
        <end position="22"/>
    </location>
</feature>
<evidence type="ECO:0000256" key="8">
    <source>
        <dbReference type="SAM" id="Phobius"/>
    </source>
</evidence>
<dbReference type="FunFam" id="1.20.1250.20:FF:000064">
    <property type="entry name" value="MFS allantoate transporter"/>
    <property type="match status" value="1"/>
</dbReference>
<feature type="transmembrane region" description="Helical" evidence="8">
    <location>
        <begin position="418"/>
        <end position="438"/>
    </location>
</feature>
<feature type="domain" description="Major facilitator superfamily (MFS) profile" evidence="9">
    <location>
        <begin position="68"/>
        <end position="479"/>
    </location>
</feature>
<evidence type="ECO:0000256" key="4">
    <source>
        <dbReference type="ARBA" id="ARBA00022989"/>
    </source>
</evidence>
<evidence type="ECO:0000256" key="3">
    <source>
        <dbReference type="ARBA" id="ARBA00022692"/>
    </source>
</evidence>
<feature type="transmembrane region" description="Helical" evidence="8">
    <location>
        <begin position="329"/>
        <end position="350"/>
    </location>
</feature>
<feature type="transmembrane region" description="Helical" evidence="8">
    <location>
        <begin position="228"/>
        <end position="248"/>
    </location>
</feature>
<evidence type="ECO:0000259" key="9">
    <source>
        <dbReference type="PROSITE" id="PS50850"/>
    </source>
</evidence>
<dbReference type="Proteomes" id="UP001302321">
    <property type="component" value="Unassembled WGS sequence"/>
</dbReference>
<comment type="subcellular location">
    <subcellularLocation>
        <location evidence="1">Membrane</location>
        <topology evidence="1">Multi-pass membrane protein</topology>
    </subcellularLocation>
</comment>
<organism evidence="10 11">
    <name type="scientific">Triangularia setosa</name>
    <dbReference type="NCBI Taxonomy" id="2587417"/>
    <lineage>
        <taxon>Eukaryota</taxon>
        <taxon>Fungi</taxon>
        <taxon>Dikarya</taxon>
        <taxon>Ascomycota</taxon>
        <taxon>Pezizomycotina</taxon>
        <taxon>Sordariomycetes</taxon>
        <taxon>Sordariomycetidae</taxon>
        <taxon>Sordariales</taxon>
        <taxon>Podosporaceae</taxon>
        <taxon>Triangularia</taxon>
    </lineage>
</organism>
<keyword evidence="2" id="KW-0813">Transport</keyword>
<dbReference type="InterPro" id="IPR036259">
    <property type="entry name" value="MFS_trans_sf"/>
</dbReference>